<evidence type="ECO:0000313" key="1">
    <source>
        <dbReference type="EMBL" id="KAI8663222.1"/>
    </source>
</evidence>
<dbReference type="Proteomes" id="UP001065298">
    <property type="component" value="Chromosome 7"/>
</dbReference>
<accession>A0ACC0QSW5</accession>
<evidence type="ECO:0000313" key="2">
    <source>
        <dbReference type="Proteomes" id="UP001065298"/>
    </source>
</evidence>
<dbReference type="EMBL" id="CM046509">
    <property type="protein sequence ID" value="KAI8663222.1"/>
    <property type="molecule type" value="Genomic_DNA"/>
</dbReference>
<gene>
    <name evidence="1" type="ORF">NCS57_00922500</name>
</gene>
<reference evidence="1" key="1">
    <citation type="submission" date="2022-06" db="EMBL/GenBank/DDBJ databases">
        <title>Fusarium solani species complex genomes reveal bases of compartmentalisation and animal pathogenesis.</title>
        <authorList>
            <person name="Tsai I.J."/>
        </authorList>
    </citation>
    <scope>NUCLEOTIDE SEQUENCE</scope>
    <source>
        <strain evidence="1">Fu6.1</strain>
    </source>
</reference>
<keyword evidence="2" id="KW-1185">Reference proteome</keyword>
<organism evidence="1 2">
    <name type="scientific">Fusarium keratoplasticum</name>
    <dbReference type="NCBI Taxonomy" id="1328300"/>
    <lineage>
        <taxon>Eukaryota</taxon>
        <taxon>Fungi</taxon>
        <taxon>Dikarya</taxon>
        <taxon>Ascomycota</taxon>
        <taxon>Pezizomycotina</taxon>
        <taxon>Sordariomycetes</taxon>
        <taxon>Hypocreomycetidae</taxon>
        <taxon>Hypocreales</taxon>
        <taxon>Nectriaceae</taxon>
        <taxon>Fusarium</taxon>
        <taxon>Fusarium solani species complex</taxon>
    </lineage>
</organism>
<name>A0ACC0QSW5_9HYPO</name>
<protein>
    <submittedName>
        <fullName evidence="1">HET domain-containing protein</fullName>
    </submittedName>
</protein>
<proteinExistence type="predicted"/>
<comment type="caution">
    <text evidence="1">The sequence shown here is derived from an EMBL/GenBank/DDBJ whole genome shotgun (WGS) entry which is preliminary data.</text>
</comment>
<sequence>MSIMSRWHKPSCHSPKVYVEDELPCCESCGSSPNIQKLVSEQANLSTPWTVPPDEDFGEMNLSWPECVRYSPQPAGTNAGQAMKAGDMGLRDELSPIYHKRLQDDQFRLLYLPSVDDENHSIHASLEAYQTHDCPEYETVSYCWGGENDDTRLCKPLFLGDYWDILLQTQNCWSMLHYLRPRVGVRIIWVDAICINQIDHQERESQVAIMGNIYQQCLRAIVYLGQYVVRPRSGDTRTYPERRDLNMASASAMDLHQLFKMRYFQRVWVVQELILAPMVVIPVHGVELTAGRRTATREGAWHESSAPWMSNICAGKSDTALGRILELTQNSQSTDLRDKVFGLLGFISGSTGLRPNYLLSSLHIYIGTIAHMLLNEGHSHLLIEAAGYRAPSETPSWLPDGNLSNLGALVQKLSNVRSKSSSSGLRGFHRSRAVVFWTRLREQNPLWETILLAKSDESLYGSGHPYRGFRPLMAPLPAPEKPSINPSTAALSLPLIYICQFSSKPLQIHWDRGLSRSFEITVSNSTLCICTSDTPLNSAIKPGLTSLFLLKDQKNPHFLLFMQRPHPKTNYRLLKCCLCYGIFLSAKPRSKSRYPVFRLPTVLQRLNGCQRSARDIPFEEDSIPILHYTVHSAVTEAENLCNNSWEKLQTMPTKIDPLSQNTVTGHILSLFHKLFISPEGPFVDLYFSYLRQCSPKCCVEVEQRGKEAWVWVTMAPTDWLPIHRALKAYWHEFVFRIVMRHSTLQHVGPWYWARVPGSSDSSDEEEMDVLEIKYTSPAHRLSAWTSSDTMFRRPARSWIQSRSVSMVAEMEGLRRWLMGSPYLVLFQTLRICSQLVKEDELTLATTGPNPEYKSVCYFDWPDCFFGGEHIPGKQENISIF</sequence>